<feature type="transmembrane region" description="Helical" evidence="1">
    <location>
        <begin position="136"/>
        <end position="156"/>
    </location>
</feature>
<reference evidence="2 3" key="1">
    <citation type="submission" date="2018-06" db="EMBL/GenBank/DDBJ databases">
        <title>Whole genome sequencing of a novel hydrocarbon degrading bacterial strain, PW21 isolated from oil contaminated produced water sample.</title>
        <authorList>
            <person name="Nagkirti P."/>
            <person name="Shaikh A."/>
            <person name="Gowdaman V."/>
            <person name="Engineer A.E."/>
            <person name="Dagar S."/>
            <person name="Dhakephalkar P.K."/>
        </authorList>
    </citation>
    <scope>NUCLEOTIDE SEQUENCE [LARGE SCALE GENOMIC DNA]</scope>
    <source>
        <strain evidence="2 3">PW21</strain>
    </source>
</reference>
<feature type="transmembrane region" description="Helical" evidence="1">
    <location>
        <begin position="163"/>
        <end position="183"/>
    </location>
</feature>
<dbReference type="EMBL" id="QKWH01000018">
    <property type="protein sequence ID" value="PZR51655.1"/>
    <property type="molecule type" value="Genomic_DNA"/>
</dbReference>
<evidence type="ECO:0008006" key="4">
    <source>
        <dbReference type="Google" id="ProtNLM"/>
    </source>
</evidence>
<evidence type="ECO:0000313" key="2">
    <source>
        <dbReference type="EMBL" id="PZR51655.1"/>
    </source>
</evidence>
<proteinExistence type="predicted"/>
<keyword evidence="1" id="KW-0472">Membrane</keyword>
<feature type="transmembrane region" description="Helical" evidence="1">
    <location>
        <begin position="189"/>
        <end position="209"/>
    </location>
</feature>
<feature type="transmembrane region" description="Helical" evidence="1">
    <location>
        <begin position="78"/>
        <end position="99"/>
    </location>
</feature>
<evidence type="ECO:0000313" key="3">
    <source>
        <dbReference type="Proteomes" id="UP000248783"/>
    </source>
</evidence>
<comment type="caution">
    <text evidence="2">The sequence shown here is derived from an EMBL/GenBank/DDBJ whole genome shotgun (WGS) entry which is preliminary data.</text>
</comment>
<dbReference type="Proteomes" id="UP000248783">
    <property type="component" value="Unassembled WGS sequence"/>
</dbReference>
<keyword evidence="1" id="KW-1133">Transmembrane helix</keyword>
<dbReference type="AlphaFoldDB" id="A0A2W5WUZ7"/>
<keyword evidence="1" id="KW-0812">Transmembrane</keyword>
<sequence length="245" mass="23534">MSLSTRAVTTAVLAAAVAAGAYAGTLWLTGVVTVLVVLLALGWAPLLRVPAPGGTTFVVAAAGVAAVGVAWATQGEPVLRHLPIVVAMALVLAFFAEMLRRDGRPRLVESVSGTVAGAVLAVAASGWIATGRSTGGAALVVTAALAVAVAAALSALPVAAGWVGALGAVAVAAVAGAAAGAVVPEVEPLTGLVAGLAGGLGVAALRLLFERLRSLSGPRAGLAAAAVPVTLGGILVFAVGRVLLG</sequence>
<accession>A0A2W5WUZ7</accession>
<name>A0A2W5WUZ7_9MICO</name>
<evidence type="ECO:0000256" key="1">
    <source>
        <dbReference type="SAM" id="Phobius"/>
    </source>
</evidence>
<feature type="transmembrane region" description="Helical" evidence="1">
    <location>
        <begin position="221"/>
        <end position="244"/>
    </location>
</feature>
<gene>
    <name evidence="2" type="ORF">DNL40_15415</name>
</gene>
<protein>
    <recommendedName>
        <fullName evidence="4">Permease</fullName>
    </recommendedName>
</protein>
<feature type="transmembrane region" description="Helical" evidence="1">
    <location>
        <begin position="30"/>
        <end position="47"/>
    </location>
</feature>
<organism evidence="2 3">
    <name type="scientific">Xylanimonas oleitrophica</name>
    <dbReference type="NCBI Taxonomy" id="2607479"/>
    <lineage>
        <taxon>Bacteria</taxon>
        <taxon>Bacillati</taxon>
        <taxon>Actinomycetota</taxon>
        <taxon>Actinomycetes</taxon>
        <taxon>Micrococcales</taxon>
        <taxon>Promicromonosporaceae</taxon>
        <taxon>Xylanimonas</taxon>
    </lineage>
</organism>
<feature type="transmembrane region" description="Helical" evidence="1">
    <location>
        <begin position="54"/>
        <end position="72"/>
    </location>
</feature>
<dbReference type="RefSeq" id="WP_111252150.1">
    <property type="nucleotide sequence ID" value="NZ_QKWH01000018.1"/>
</dbReference>
<keyword evidence="3" id="KW-1185">Reference proteome</keyword>
<feature type="transmembrane region" description="Helical" evidence="1">
    <location>
        <begin position="111"/>
        <end position="130"/>
    </location>
</feature>